<feature type="region of interest" description="Disordered" evidence="1">
    <location>
        <begin position="1"/>
        <end position="59"/>
    </location>
</feature>
<organism evidence="2 3">
    <name type="scientific">Amblyomma americanum</name>
    <name type="common">Lone star tick</name>
    <dbReference type="NCBI Taxonomy" id="6943"/>
    <lineage>
        <taxon>Eukaryota</taxon>
        <taxon>Metazoa</taxon>
        <taxon>Ecdysozoa</taxon>
        <taxon>Arthropoda</taxon>
        <taxon>Chelicerata</taxon>
        <taxon>Arachnida</taxon>
        <taxon>Acari</taxon>
        <taxon>Parasitiformes</taxon>
        <taxon>Ixodida</taxon>
        <taxon>Ixodoidea</taxon>
        <taxon>Ixodidae</taxon>
        <taxon>Amblyomminae</taxon>
        <taxon>Amblyomma</taxon>
    </lineage>
</organism>
<keyword evidence="3" id="KW-1185">Reference proteome</keyword>
<evidence type="ECO:0000313" key="2">
    <source>
        <dbReference type="EMBL" id="KAK8774018.1"/>
    </source>
</evidence>
<feature type="compositionally biased region" description="Low complexity" evidence="1">
    <location>
        <begin position="37"/>
        <end position="55"/>
    </location>
</feature>
<reference evidence="2 3" key="1">
    <citation type="journal article" date="2023" name="Arcadia Sci">
        <title>De novo assembly of a long-read Amblyomma americanum tick genome.</title>
        <authorList>
            <person name="Chou S."/>
            <person name="Poskanzer K.E."/>
            <person name="Rollins M."/>
            <person name="Thuy-Boun P.S."/>
        </authorList>
    </citation>
    <scope>NUCLEOTIDE SEQUENCE [LARGE SCALE GENOMIC DNA]</scope>
    <source>
        <strain evidence="2">F_SG_1</strain>
        <tissue evidence="2">Salivary glands</tissue>
    </source>
</reference>
<proteinExistence type="predicted"/>
<accession>A0AAQ4EH87</accession>
<dbReference type="Proteomes" id="UP001321473">
    <property type="component" value="Unassembled WGS sequence"/>
</dbReference>
<name>A0AAQ4EH87_AMBAM</name>
<sequence length="131" mass="14388">MQELTYSAATKAAEPSRRVPGCRLSPRGSRSPRTKAAEATPRPTTTTTPWRRPSAGTTSDQLVHDVVVVNDERISACAYRSLFEHRRSAPAHFAVTDSFVRCAALLPTLHPLSIAHSGQKKKKKLNTAYYA</sequence>
<protein>
    <submittedName>
        <fullName evidence="2">Uncharacterized protein</fullName>
    </submittedName>
</protein>
<dbReference type="EMBL" id="JARKHS020015933">
    <property type="protein sequence ID" value="KAK8774018.1"/>
    <property type="molecule type" value="Genomic_DNA"/>
</dbReference>
<gene>
    <name evidence="2" type="ORF">V5799_011449</name>
</gene>
<evidence type="ECO:0000256" key="1">
    <source>
        <dbReference type="SAM" id="MobiDB-lite"/>
    </source>
</evidence>
<dbReference type="AlphaFoldDB" id="A0AAQ4EH87"/>
<evidence type="ECO:0000313" key="3">
    <source>
        <dbReference type="Proteomes" id="UP001321473"/>
    </source>
</evidence>
<comment type="caution">
    <text evidence="2">The sequence shown here is derived from an EMBL/GenBank/DDBJ whole genome shotgun (WGS) entry which is preliminary data.</text>
</comment>